<reference evidence="1 2" key="1">
    <citation type="submission" date="2018-07" db="EMBL/GenBank/DDBJ databases">
        <title>Lottiidibacillus patelloidae gen. nov., sp. nov., isolated from the intestinal tract of a marine limpet and the reclassification of B. taeanensis BH030017T, B. algicola KMM 3737T and B. hwajinpoensis SW-72T as genus Lottiidibacillus.</title>
        <authorList>
            <person name="Liu R."/>
            <person name="Huang Z."/>
        </authorList>
    </citation>
    <scope>NUCLEOTIDE SEQUENCE [LARGE SCALE GENOMIC DNA]</scope>
    <source>
        <strain evidence="1 2">BH030017</strain>
    </source>
</reference>
<comment type="caution">
    <text evidence="1">The sequence shown here is derived from an EMBL/GenBank/DDBJ whole genome shotgun (WGS) entry which is preliminary data.</text>
</comment>
<protein>
    <submittedName>
        <fullName evidence="1">Sporulation inhibitor of replication protein SirA</fullName>
    </submittedName>
</protein>
<dbReference type="Pfam" id="PF10747">
    <property type="entry name" value="SirA"/>
    <property type="match status" value="1"/>
</dbReference>
<proteinExistence type="predicted"/>
<dbReference type="Gene3D" id="3.30.310.250">
    <property type="entry name" value="Sporulation inhibitor of replication protein SirA"/>
    <property type="match status" value="1"/>
</dbReference>
<evidence type="ECO:0000313" key="2">
    <source>
        <dbReference type="Proteomes" id="UP000253314"/>
    </source>
</evidence>
<dbReference type="InterPro" id="IPR019683">
    <property type="entry name" value="SirA"/>
</dbReference>
<dbReference type="AlphaFoldDB" id="A0A366XYT2"/>
<accession>A0A366XYT2</accession>
<organism evidence="1 2">
    <name type="scientific">Bacillus taeanensis</name>
    <dbReference type="NCBI Taxonomy" id="273032"/>
    <lineage>
        <taxon>Bacteria</taxon>
        <taxon>Bacillati</taxon>
        <taxon>Bacillota</taxon>
        <taxon>Bacilli</taxon>
        <taxon>Bacillales</taxon>
        <taxon>Bacillaceae</taxon>
        <taxon>Bacillus</taxon>
    </lineage>
</organism>
<keyword evidence="2" id="KW-1185">Reference proteome</keyword>
<dbReference type="Proteomes" id="UP000253314">
    <property type="component" value="Unassembled WGS sequence"/>
</dbReference>
<name>A0A366XYT2_9BACI</name>
<dbReference type="InterPro" id="IPR038449">
    <property type="entry name" value="SirA_sf"/>
</dbReference>
<evidence type="ECO:0000313" key="1">
    <source>
        <dbReference type="EMBL" id="RBW71077.1"/>
    </source>
</evidence>
<gene>
    <name evidence="1" type="ORF">DS031_03535</name>
</gene>
<dbReference type="OrthoDB" id="2736584at2"/>
<sequence length="149" mass="17295">MNVKRYTIYLIEDEAAKSCFGQEVLLYKLFLKGQADVSPQQTIIKKQISYITRLIPVLTIHSRLQEKLGGLNGYEMKDNHIIFCPDSRAELRIYYDHIVLLANGSLEAETMFFEILRQVESCFFAMNFQNHHFGWLSPIKTKKNGVKFG</sequence>
<dbReference type="EMBL" id="QOCW01000002">
    <property type="protein sequence ID" value="RBW71077.1"/>
    <property type="molecule type" value="Genomic_DNA"/>
</dbReference>